<dbReference type="SUPFAM" id="SSF46626">
    <property type="entry name" value="Cytochrome c"/>
    <property type="match status" value="1"/>
</dbReference>
<evidence type="ECO:0000256" key="6">
    <source>
        <dbReference type="PROSITE-ProRule" id="PRU00433"/>
    </source>
</evidence>
<evidence type="ECO:0000256" key="3">
    <source>
        <dbReference type="ARBA" id="ARBA00022723"/>
    </source>
</evidence>
<proteinExistence type="predicted"/>
<evidence type="ECO:0000259" key="8">
    <source>
        <dbReference type="PROSITE" id="PS51007"/>
    </source>
</evidence>
<dbReference type="PANTHER" id="PTHR40942:SF4">
    <property type="entry name" value="CYTOCHROME C5"/>
    <property type="match status" value="1"/>
</dbReference>
<organism evidence="9 10">
    <name type="scientific">Peredibacter starrii</name>
    <dbReference type="NCBI Taxonomy" id="28202"/>
    <lineage>
        <taxon>Bacteria</taxon>
        <taxon>Pseudomonadati</taxon>
        <taxon>Bdellovibrionota</taxon>
        <taxon>Bacteriovoracia</taxon>
        <taxon>Bacteriovoracales</taxon>
        <taxon>Bacteriovoracaceae</taxon>
        <taxon>Peredibacter</taxon>
    </lineage>
</organism>
<sequence length="119" mass="13151">MKLLTLILMFLIVASAGATEINHLIDSQPADVFTKGEKVYKQYCMACHAPSNIMVSSPKFGDRKDWGERLANNKTLEVLVKSAVRGKNAMPKKGRCVNCKESDLKSAVLFMMRGEVATN</sequence>
<dbReference type="KEGG" id="psti:SOO65_19210"/>
<evidence type="ECO:0000313" key="9">
    <source>
        <dbReference type="EMBL" id="WPU64826.1"/>
    </source>
</evidence>
<protein>
    <submittedName>
        <fullName evidence="9">C-type cytochrome</fullName>
    </submittedName>
</protein>
<keyword evidence="7" id="KW-0732">Signal</keyword>
<evidence type="ECO:0000256" key="7">
    <source>
        <dbReference type="SAM" id="SignalP"/>
    </source>
</evidence>
<keyword evidence="2 6" id="KW-0349">Heme</keyword>
<dbReference type="AlphaFoldDB" id="A0AAX4HNL2"/>
<reference evidence="9 10" key="1">
    <citation type="submission" date="2023-11" db="EMBL/GenBank/DDBJ databases">
        <title>Peredibacter starrii A3.12.</title>
        <authorList>
            <person name="Mitchell R.J."/>
        </authorList>
    </citation>
    <scope>NUCLEOTIDE SEQUENCE [LARGE SCALE GENOMIC DNA]</scope>
    <source>
        <strain evidence="9 10">A3.12</strain>
    </source>
</reference>
<dbReference type="PROSITE" id="PS51007">
    <property type="entry name" value="CYTC"/>
    <property type="match status" value="1"/>
</dbReference>
<dbReference type="GO" id="GO:0009055">
    <property type="term" value="F:electron transfer activity"/>
    <property type="evidence" value="ECO:0007669"/>
    <property type="project" value="InterPro"/>
</dbReference>
<dbReference type="Gene3D" id="1.10.760.10">
    <property type="entry name" value="Cytochrome c-like domain"/>
    <property type="match status" value="1"/>
</dbReference>
<dbReference type="InterPro" id="IPR036909">
    <property type="entry name" value="Cyt_c-like_dom_sf"/>
</dbReference>
<dbReference type="PRINTS" id="PR00607">
    <property type="entry name" value="CYTCHROMECIE"/>
</dbReference>
<name>A0AAX4HNL2_9BACT</name>
<dbReference type="GO" id="GO:0020037">
    <property type="term" value="F:heme binding"/>
    <property type="evidence" value="ECO:0007669"/>
    <property type="project" value="InterPro"/>
</dbReference>
<evidence type="ECO:0000256" key="2">
    <source>
        <dbReference type="ARBA" id="ARBA00022617"/>
    </source>
</evidence>
<keyword evidence="4" id="KW-0249">Electron transport</keyword>
<dbReference type="PANTHER" id="PTHR40942">
    <property type="match status" value="1"/>
</dbReference>
<gene>
    <name evidence="9" type="ORF">SOO65_19210</name>
</gene>
<dbReference type="Pfam" id="PF13442">
    <property type="entry name" value="Cytochrome_CBB3"/>
    <property type="match status" value="1"/>
</dbReference>
<keyword evidence="1" id="KW-0813">Transport</keyword>
<dbReference type="Proteomes" id="UP001324634">
    <property type="component" value="Chromosome"/>
</dbReference>
<evidence type="ECO:0000256" key="4">
    <source>
        <dbReference type="ARBA" id="ARBA00022982"/>
    </source>
</evidence>
<evidence type="ECO:0000256" key="1">
    <source>
        <dbReference type="ARBA" id="ARBA00022448"/>
    </source>
</evidence>
<dbReference type="InterPro" id="IPR002323">
    <property type="entry name" value="Cyt_CIE"/>
</dbReference>
<keyword evidence="3 6" id="KW-0479">Metal-binding</keyword>
<evidence type="ECO:0000256" key="5">
    <source>
        <dbReference type="ARBA" id="ARBA00023004"/>
    </source>
</evidence>
<evidence type="ECO:0000313" key="10">
    <source>
        <dbReference type="Proteomes" id="UP001324634"/>
    </source>
</evidence>
<dbReference type="InterPro" id="IPR009056">
    <property type="entry name" value="Cyt_c-like_dom"/>
</dbReference>
<feature type="domain" description="Cytochrome c" evidence="8">
    <location>
        <begin position="31"/>
        <end position="115"/>
    </location>
</feature>
<feature type="signal peptide" evidence="7">
    <location>
        <begin position="1"/>
        <end position="18"/>
    </location>
</feature>
<dbReference type="EMBL" id="CP139487">
    <property type="protein sequence ID" value="WPU64826.1"/>
    <property type="molecule type" value="Genomic_DNA"/>
</dbReference>
<dbReference type="GO" id="GO:0005506">
    <property type="term" value="F:iron ion binding"/>
    <property type="evidence" value="ECO:0007669"/>
    <property type="project" value="InterPro"/>
</dbReference>
<keyword evidence="10" id="KW-1185">Reference proteome</keyword>
<feature type="chain" id="PRO_5043556449" evidence="7">
    <location>
        <begin position="19"/>
        <end position="119"/>
    </location>
</feature>
<dbReference type="RefSeq" id="WP_321394373.1">
    <property type="nucleotide sequence ID" value="NZ_CP139487.1"/>
</dbReference>
<keyword evidence="5 6" id="KW-0408">Iron</keyword>
<accession>A0AAX4HNL2</accession>